<gene>
    <name evidence="2" type="ORF">NDU88_001038</name>
</gene>
<name>A0AAV7U701_PLEWA</name>
<dbReference type="AlphaFoldDB" id="A0AAV7U701"/>
<reference evidence="2" key="1">
    <citation type="journal article" date="2022" name="bioRxiv">
        <title>Sequencing and chromosome-scale assembly of the giantPleurodeles waltlgenome.</title>
        <authorList>
            <person name="Brown T."/>
            <person name="Elewa A."/>
            <person name="Iarovenko S."/>
            <person name="Subramanian E."/>
            <person name="Araus A.J."/>
            <person name="Petzold A."/>
            <person name="Susuki M."/>
            <person name="Suzuki K.-i.T."/>
            <person name="Hayashi T."/>
            <person name="Toyoda A."/>
            <person name="Oliveira C."/>
            <person name="Osipova E."/>
            <person name="Leigh N.D."/>
            <person name="Simon A."/>
            <person name="Yun M.H."/>
        </authorList>
    </citation>
    <scope>NUCLEOTIDE SEQUENCE</scope>
    <source>
        <strain evidence="2">20211129_DDA</strain>
        <tissue evidence="2">Liver</tissue>
    </source>
</reference>
<dbReference type="Proteomes" id="UP001066276">
    <property type="component" value="Chromosome 3_1"/>
</dbReference>
<evidence type="ECO:0000313" key="2">
    <source>
        <dbReference type="EMBL" id="KAJ1184230.1"/>
    </source>
</evidence>
<feature type="region of interest" description="Disordered" evidence="1">
    <location>
        <begin position="118"/>
        <end position="159"/>
    </location>
</feature>
<accession>A0AAV7U701</accession>
<protein>
    <submittedName>
        <fullName evidence="2">Uncharacterized protein</fullName>
    </submittedName>
</protein>
<feature type="compositionally biased region" description="Basic and acidic residues" evidence="1">
    <location>
        <begin position="127"/>
        <end position="148"/>
    </location>
</feature>
<dbReference type="EMBL" id="JANPWB010000005">
    <property type="protein sequence ID" value="KAJ1184230.1"/>
    <property type="molecule type" value="Genomic_DNA"/>
</dbReference>
<organism evidence="2 3">
    <name type="scientific">Pleurodeles waltl</name>
    <name type="common">Iberian ribbed newt</name>
    <dbReference type="NCBI Taxonomy" id="8319"/>
    <lineage>
        <taxon>Eukaryota</taxon>
        <taxon>Metazoa</taxon>
        <taxon>Chordata</taxon>
        <taxon>Craniata</taxon>
        <taxon>Vertebrata</taxon>
        <taxon>Euteleostomi</taxon>
        <taxon>Amphibia</taxon>
        <taxon>Batrachia</taxon>
        <taxon>Caudata</taxon>
        <taxon>Salamandroidea</taxon>
        <taxon>Salamandridae</taxon>
        <taxon>Pleurodelinae</taxon>
        <taxon>Pleurodeles</taxon>
    </lineage>
</organism>
<keyword evidence="3" id="KW-1185">Reference proteome</keyword>
<sequence length="159" mass="17647">MRPGPWRGRRQSEGPAVFELRLVQSTTYRTAGHTRDVNEAPRGLSKCESADCGGPGRTLMSQNEARFRDAIRDWGSGRETGREWSPKDMAAGTGALEDAIRDWGAKIDAGREFSLKEMPSETGTVEDVNRDCESERGPGRERILREVPPEAGSDAIRDW</sequence>
<evidence type="ECO:0000256" key="1">
    <source>
        <dbReference type="SAM" id="MobiDB-lite"/>
    </source>
</evidence>
<evidence type="ECO:0000313" key="3">
    <source>
        <dbReference type="Proteomes" id="UP001066276"/>
    </source>
</evidence>
<proteinExistence type="predicted"/>
<comment type="caution">
    <text evidence="2">The sequence shown here is derived from an EMBL/GenBank/DDBJ whole genome shotgun (WGS) entry which is preliminary data.</text>
</comment>